<feature type="repeat" description="PPR" evidence="3">
    <location>
        <begin position="371"/>
        <end position="405"/>
    </location>
</feature>
<feature type="repeat" description="PPR" evidence="3">
    <location>
        <begin position="892"/>
        <end position="926"/>
    </location>
</feature>
<feature type="region of interest" description="Disordered" evidence="4">
    <location>
        <begin position="78"/>
        <end position="131"/>
    </location>
</feature>
<feature type="compositionally biased region" description="Basic and acidic residues" evidence="4">
    <location>
        <begin position="121"/>
        <end position="131"/>
    </location>
</feature>
<dbReference type="Gene3D" id="1.25.40.10">
    <property type="entry name" value="Tetratricopeptide repeat domain"/>
    <property type="match status" value="7"/>
</dbReference>
<evidence type="ECO:0000313" key="5">
    <source>
        <dbReference type="EMBL" id="RWR85102.1"/>
    </source>
</evidence>
<feature type="repeat" description="PPR" evidence="3">
    <location>
        <begin position="336"/>
        <end position="370"/>
    </location>
</feature>
<dbReference type="InterPro" id="IPR002885">
    <property type="entry name" value="PPR_rpt"/>
</dbReference>
<feature type="repeat" description="PPR" evidence="3">
    <location>
        <begin position="997"/>
        <end position="1031"/>
    </location>
</feature>
<dbReference type="Pfam" id="PF13812">
    <property type="entry name" value="PPR_3"/>
    <property type="match status" value="2"/>
</dbReference>
<dbReference type="NCBIfam" id="TIGR00756">
    <property type="entry name" value="PPR"/>
    <property type="match status" value="14"/>
</dbReference>
<keyword evidence="6" id="KW-1185">Reference proteome</keyword>
<dbReference type="SUPFAM" id="SSF48452">
    <property type="entry name" value="TPR-like"/>
    <property type="match status" value="1"/>
</dbReference>
<keyword evidence="2" id="KW-0677">Repeat</keyword>
<feature type="region of interest" description="Disordered" evidence="4">
    <location>
        <begin position="1"/>
        <end position="66"/>
    </location>
</feature>
<dbReference type="Pfam" id="PF13041">
    <property type="entry name" value="PPR_2"/>
    <property type="match status" value="5"/>
</dbReference>
<evidence type="ECO:0000256" key="4">
    <source>
        <dbReference type="SAM" id="MobiDB-lite"/>
    </source>
</evidence>
<feature type="repeat" description="PPR" evidence="3">
    <location>
        <begin position="264"/>
        <end position="298"/>
    </location>
</feature>
<feature type="repeat" description="PPR" evidence="3">
    <location>
        <begin position="476"/>
        <end position="510"/>
    </location>
</feature>
<dbReference type="PANTHER" id="PTHR47447">
    <property type="entry name" value="OS03G0856100 PROTEIN"/>
    <property type="match status" value="1"/>
</dbReference>
<feature type="repeat" description="PPR" evidence="3">
    <location>
        <begin position="1137"/>
        <end position="1171"/>
    </location>
</feature>
<accession>A0A443P2Z8</accession>
<protein>
    <submittedName>
        <fullName evidence="5">Pentatricopeptide repeat</fullName>
    </submittedName>
</protein>
<name>A0A443P2Z8_9MAGN</name>
<evidence type="ECO:0000256" key="1">
    <source>
        <dbReference type="ARBA" id="ARBA00007626"/>
    </source>
</evidence>
<dbReference type="EMBL" id="QPKB01000005">
    <property type="protein sequence ID" value="RWR85102.1"/>
    <property type="molecule type" value="Genomic_DNA"/>
</dbReference>
<feature type="repeat" description="PPR" evidence="3">
    <location>
        <begin position="1067"/>
        <end position="1101"/>
    </location>
</feature>
<feature type="repeat" description="PPR" evidence="3">
    <location>
        <begin position="511"/>
        <end position="545"/>
    </location>
</feature>
<feature type="repeat" description="PPR" evidence="3">
    <location>
        <begin position="962"/>
        <end position="996"/>
    </location>
</feature>
<reference evidence="5 6" key="1">
    <citation type="journal article" date="2019" name="Nat. Plants">
        <title>Stout camphor tree genome fills gaps in understanding of flowering plant genome evolution.</title>
        <authorList>
            <person name="Chaw S.M."/>
            <person name="Liu Y.C."/>
            <person name="Wu Y.W."/>
            <person name="Wang H.Y."/>
            <person name="Lin C.I."/>
            <person name="Wu C.S."/>
            <person name="Ke H.M."/>
            <person name="Chang L.Y."/>
            <person name="Hsu C.Y."/>
            <person name="Yang H.T."/>
            <person name="Sudianto E."/>
            <person name="Hsu M.H."/>
            <person name="Wu K.P."/>
            <person name="Wang L.N."/>
            <person name="Leebens-Mack J.H."/>
            <person name="Tsai I.J."/>
        </authorList>
    </citation>
    <scope>NUCLEOTIDE SEQUENCE [LARGE SCALE GENOMIC DNA]</scope>
    <source>
        <strain evidence="6">cv. Chaw 1501</strain>
        <tissue evidence="5">Young leaves</tissue>
    </source>
</reference>
<feature type="repeat" description="PPR" evidence="3">
    <location>
        <begin position="1032"/>
        <end position="1066"/>
    </location>
</feature>
<dbReference type="PANTHER" id="PTHR47447:SF26">
    <property type="entry name" value="CHLOROPLAST RNA SPLICING4"/>
    <property type="match status" value="1"/>
</dbReference>
<comment type="similarity">
    <text evidence="1">Belongs to the PPR family. P subfamily.</text>
</comment>
<evidence type="ECO:0000256" key="2">
    <source>
        <dbReference type="ARBA" id="ARBA00022737"/>
    </source>
</evidence>
<feature type="repeat" description="PPR" evidence="3">
    <location>
        <begin position="546"/>
        <end position="580"/>
    </location>
</feature>
<feature type="repeat" description="PPR" evidence="3">
    <location>
        <begin position="441"/>
        <end position="475"/>
    </location>
</feature>
<feature type="repeat" description="PPR" evidence="3">
    <location>
        <begin position="299"/>
        <end position="335"/>
    </location>
</feature>
<dbReference type="PROSITE" id="PS51375">
    <property type="entry name" value="PPR"/>
    <property type="match status" value="16"/>
</dbReference>
<comment type="caution">
    <text evidence="5">The sequence shown here is derived from an EMBL/GenBank/DDBJ whole genome shotgun (WGS) entry which is preliminary data.</text>
</comment>
<feature type="repeat" description="PPR" evidence="3">
    <location>
        <begin position="822"/>
        <end position="856"/>
    </location>
</feature>
<dbReference type="STRING" id="337451.A0A443P2Z8"/>
<gene>
    <name evidence="5" type="ORF">CKAN_01394700</name>
</gene>
<evidence type="ECO:0000256" key="3">
    <source>
        <dbReference type="PROSITE-ProRule" id="PRU00708"/>
    </source>
</evidence>
<dbReference type="Pfam" id="PF01535">
    <property type="entry name" value="PPR"/>
    <property type="match status" value="3"/>
</dbReference>
<dbReference type="Proteomes" id="UP000283530">
    <property type="component" value="Unassembled WGS sequence"/>
</dbReference>
<dbReference type="InterPro" id="IPR011990">
    <property type="entry name" value="TPR-like_helical_dom_sf"/>
</dbReference>
<feature type="compositionally biased region" description="Low complexity" evidence="4">
    <location>
        <begin position="25"/>
        <end position="54"/>
    </location>
</feature>
<organism evidence="5 6">
    <name type="scientific">Cinnamomum micranthum f. kanehirae</name>
    <dbReference type="NCBI Taxonomy" id="337451"/>
    <lineage>
        <taxon>Eukaryota</taxon>
        <taxon>Viridiplantae</taxon>
        <taxon>Streptophyta</taxon>
        <taxon>Embryophyta</taxon>
        <taxon>Tracheophyta</taxon>
        <taxon>Spermatophyta</taxon>
        <taxon>Magnoliopsida</taxon>
        <taxon>Magnoliidae</taxon>
        <taxon>Laurales</taxon>
        <taxon>Lauraceae</taxon>
        <taxon>Cinnamomum</taxon>
    </lineage>
</organism>
<dbReference type="OrthoDB" id="185373at2759"/>
<sequence>MAHTGLLALPTTSPSPYRNPRRDTSSSSTKLRRSTVFSTLDSSSSSACSTSEQTTPPPQKFTYSRASPSIRWPNLKLQQETPTPHPHHFHTSPPPIPTVQIQHQDSKDTTPDDQDSTDTTPDDKTLVSDDKTLVSGDKTTLEAMSRTRKKKMTKLALKRAKDWRQRVQFLTDRILNLCPGEYVADVLDDRRVQMTPADFCFVVKWVGKLSWQRALEAYEWLNLRHWYAPNARMLATILGVLGKARQEGLAEEIFSRAEEGVGDVVQVYNAMMGVYARNGKFSKVQELLGVMRSRGCEPDLVSFNTLINARAKSGSMTPGSALQLLHEVRRSGLRPDIITYNTLISACSHGSDLEEAVRVYDDLKENNCLPDLWTYNTMISVYGRRGMVQEAERLFKDLGAKGYSPDAVTYNSMLYAFAREGDVEKVENFCEEMEGAGFKKDEIWYNTIIHMYGKQGRHDLAFQLYNDMKSAGCNPDTVTYTVLIDSLGKAGQITKAANVMSEMVEAQVRPTLRTFSALICGYAKAGMRIEAEETFDCMRRSGIKPDHLAYSVMLDILLRFSETRKAMTLYREMICDGFKPDQALYQIMLQLFGKENRDEDVKKVVKDMEELCGMSSTTIFYVLVKAECFDHAAQMLKLAVSQGYEPDSENLSAILNSYSSSGRHDQAHALLSFLKEHSPNSSGLITEASIVMLCEDRQLEAAMEEYNKIKRFGFDGSCSMYESLIKCSEETESYAAASQVLSDMKFYSVEPSESVFQSSVVIYCKMGFPETAHHWVDQAESNGILSNDHSIYVTLIETYGKLKLWQRAESFVGRLRLHSPVDRKIWNALIGAYAASGRYEQARAVFNRMMKDGPSPTVDTINGLMEALIVDGRLDELYVVIQELQDMGIKISKSTILLMLDAFVKSGNIFESKKIYHGMIAAGFLPTMHLYRSMIGLLSRGKRVRDVELMVTEMEGAGFKLDLTIFNSLLGMYTKIGDFKKTAEVFRSIQEHGFKGDDDTYNTLILMYCRDLRPEEGLSLLYEMKKQGLEPKLDSYKSLLSACARQQLVEQAEDLFEDLRSRGCKLDRFVYHTMLKVYRNSGNHSKAENMLVLMKEAGVQPTVATIHMLMLSYGTAGQPQDVEHVLNNLKNSGLSVGTIPYCSVIDAYLKTCDYKSGIEKLSEMMKDGVEPDCRIWTCFIRAASLCQQTSEALLLLNSMSDAGFDFPVRLLMGKGEPVSLVQELDTLLDQLGSFEDNVAFNFVNSLENLLWAFERRATASWVFQLAIRKSVYRHDIFRVADKEWGADFRKLSAGAALVGLTLWLDHMQASFLLLTENKFQVVSQADASLQGLPESPKSVVLITGTAEYNLISLEKTVRAYLWEMGSPFLPCKTRSGLLIAKAHSLRMWLKDSPFCMDLELKDAVSLPESNSMRLSEGCFMRAGLVPVSKDIHERLGNVWPKKFARLALLSDERRDKVIRADIEGRKAKLEKMKKRVGIVGPRKSMNFRRKRYIRRQHQIPATLD</sequence>
<proteinExistence type="inferred from homology"/>
<evidence type="ECO:0000313" key="6">
    <source>
        <dbReference type="Proteomes" id="UP000283530"/>
    </source>
</evidence>
<dbReference type="Pfam" id="PF12854">
    <property type="entry name" value="PPR_1"/>
    <property type="match status" value="1"/>
</dbReference>
<feature type="repeat" description="PPR" evidence="3">
    <location>
        <begin position="406"/>
        <end position="440"/>
    </location>
</feature>